<feature type="transmembrane region" description="Helical" evidence="1">
    <location>
        <begin position="402"/>
        <end position="421"/>
    </location>
</feature>
<feature type="transmembrane region" description="Helical" evidence="1">
    <location>
        <begin position="347"/>
        <end position="370"/>
    </location>
</feature>
<feature type="transmembrane region" description="Helical" evidence="1">
    <location>
        <begin position="281"/>
        <end position="298"/>
    </location>
</feature>
<organism evidence="2 3">
    <name type="scientific">Megamonas hypermegale</name>
    <dbReference type="NCBI Taxonomy" id="158847"/>
    <lineage>
        <taxon>Bacteria</taxon>
        <taxon>Bacillati</taxon>
        <taxon>Bacillota</taxon>
        <taxon>Negativicutes</taxon>
        <taxon>Selenomonadales</taxon>
        <taxon>Selenomonadaceae</taxon>
        <taxon>Megamonas</taxon>
    </lineage>
</organism>
<feature type="transmembrane region" description="Helical" evidence="1">
    <location>
        <begin position="108"/>
        <end position="141"/>
    </location>
</feature>
<protein>
    <submittedName>
        <fullName evidence="2">Citrate transporter</fullName>
    </submittedName>
</protein>
<keyword evidence="1" id="KW-1133">Transmembrane helix</keyword>
<feature type="transmembrane region" description="Helical" evidence="1">
    <location>
        <begin position="186"/>
        <end position="204"/>
    </location>
</feature>
<feature type="transmembrane region" description="Helical" evidence="1">
    <location>
        <begin position="70"/>
        <end position="87"/>
    </location>
</feature>
<feature type="transmembrane region" description="Helical" evidence="1">
    <location>
        <begin position="232"/>
        <end position="260"/>
    </location>
</feature>
<feature type="transmembrane region" description="Helical" evidence="1">
    <location>
        <begin position="153"/>
        <end position="174"/>
    </location>
</feature>
<dbReference type="EMBL" id="UGPP01000001">
    <property type="protein sequence ID" value="STY71648.1"/>
    <property type="molecule type" value="Genomic_DNA"/>
</dbReference>
<evidence type="ECO:0000313" key="2">
    <source>
        <dbReference type="EMBL" id="STY71648.1"/>
    </source>
</evidence>
<feature type="transmembrane region" description="Helical" evidence="1">
    <location>
        <begin position="6"/>
        <end position="23"/>
    </location>
</feature>
<reference evidence="2 3" key="1">
    <citation type="submission" date="2018-06" db="EMBL/GenBank/DDBJ databases">
        <authorList>
            <consortium name="Pathogen Informatics"/>
            <person name="Doyle S."/>
        </authorList>
    </citation>
    <scope>NUCLEOTIDE SEQUENCE [LARGE SCALE GENOMIC DNA]</scope>
    <source>
        <strain evidence="2 3">NCTC10571</strain>
    </source>
</reference>
<accession>A0A378P079</accession>
<dbReference type="AlphaFoldDB" id="A0A378P079"/>
<feature type="transmembrane region" description="Helical" evidence="1">
    <location>
        <begin position="30"/>
        <end position="50"/>
    </location>
</feature>
<evidence type="ECO:0000256" key="1">
    <source>
        <dbReference type="SAM" id="Phobius"/>
    </source>
</evidence>
<gene>
    <name evidence="2" type="ORF">NCTC10571_01810</name>
</gene>
<proteinExistence type="predicted"/>
<evidence type="ECO:0000313" key="3">
    <source>
        <dbReference type="Proteomes" id="UP000255234"/>
    </source>
</evidence>
<name>A0A378P079_9FIRM</name>
<keyword evidence="1" id="KW-0812">Transmembrane</keyword>
<dbReference type="RefSeq" id="WP_115151919.1">
    <property type="nucleotide sequence ID" value="NZ_UGPP01000001.1"/>
</dbReference>
<keyword evidence="1" id="KW-0472">Membrane</keyword>
<dbReference type="Proteomes" id="UP000255234">
    <property type="component" value="Unassembled WGS sequence"/>
</dbReference>
<feature type="transmembrane region" description="Helical" evidence="1">
    <location>
        <begin position="318"/>
        <end position="335"/>
    </location>
</feature>
<sequence>MEDYGLLAILVFLIFLLTVGLIITKKVEFVRALPAFGIVTAILAGTPITGSEYSIADYVIVKGATTLAEPMFIYILSVMLAIFIVEFKLDESINHLCLKYLQNNLKGILWVVAILTIIVSSIITNFSSIILIAIIFMPILLKIGFNKQGSVVLLLLSSAIGSCLNPGYHILYANLLSWNIDKVKDFYYIMAVVGVIALVFYIFLNSKYVKDIESIDYEQKNIKVNWQGLCTIFIPFIAVFGFKLNIETGLILALSYGFLAMGSKQPFMDMLELLKVSIYKSTRVIILLSSVGIFMHAVKTPEVVDLMAPLLLHLMPKSPTQCLLFFTILSPLVLYKGPFNLQGMGAGLSAVIISSTSMNPMVLGMALLSLNNLRKMMDPLDVQNIALMQYVDVDTNLVIKKILPYALSINYIMLFYALVAVV</sequence>